<protein>
    <recommendedName>
        <fullName evidence="11">Alpha-glucosidase</fullName>
    </recommendedName>
</protein>
<feature type="domain" description="Glycoside hydrolase family 31 TIM barrel" evidence="5">
    <location>
        <begin position="248"/>
        <end position="572"/>
    </location>
</feature>
<evidence type="ECO:0000259" key="5">
    <source>
        <dbReference type="Pfam" id="PF01055"/>
    </source>
</evidence>
<dbReference type="InterPro" id="IPR025887">
    <property type="entry name" value="Glyco_hydro_31_N_dom"/>
</dbReference>
<evidence type="ECO:0000313" key="10">
    <source>
        <dbReference type="Proteomes" id="UP000215215"/>
    </source>
</evidence>
<dbReference type="InterPro" id="IPR033403">
    <property type="entry name" value="DUF5110"/>
</dbReference>
<dbReference type="PANTHER" id="PTHR22762">
    <property type="entry name" value="ALPHA-GLUCOSIDASE"/>
    <property type="match status" value="1"/>
</dbReference>
<evidence type="ECO:0008006" key="11">
    <source>
        <dbReference type="Google" id="ProtNLM"/>
    </source>
</evidence>
<proteinExistence type="inferred from homology"/>
<dbReference type="GO" id="GO:0030246">
    <property type="term" value="F:carbohydrate binding"/>
    <property type="evidence" value="ECO:0007669"/>
    <property type="project" value="InterPro"/>
</dbReference>
<accession>A0A235BUL9</accession>
<dbReference type="Gene3D" id="2.60.40.1760">
    <property type="entry name" value="glycosyl hydrolase (family 31)"/>
    <property type="match status" value="1"/>
</dbReference>
<dbReference type="EMBL" id="NOZQ01000103">
    <property type="protein sequence ID" value="OYD15759.1"/>
    <property type="molecule type" value="Genomic_DNA"/>
</dbReference>
<dbReference type="InterPro" id="IPR030458">
    <property type="entry name" value="Glyco_hydro_31_AS"/>
</dbReference>
<comment type="caution">
    <text evidence="9">The sequence shown here is derived from an EMBL/GenBank/DDBJ whole genome shotgun (WGS) entry which is preliminary data.</text>
</comment>
<evidence type="ECO:0000256" key="4">
    <source>
        <dbReference type="RuleBase" id="RU361185"/>
    </source>
</evidence>
<dbReference type="InterPro" id="IPR011013">
    <property type="entry name" value="Gal_mutarotase_sf_dom"/>
</dbReference>
<evidence type="ECO:0000256" key="3">
    <source>
        <dbReference type="ARBA" id="ARBA00023295"/>
    </source>
</evidence>
<dbReference type="Gene3D" id="2.60.40.1180">
    <property type="entry name" value="Golgi alpha-mannosidase II"/>
    <property type="match status" value="2"/>
</dbReference>
<sequence>MNALGFILMLFSGFDYIAKGDPSLQGSGKFESYDVKEGIVTLRYENLLSQMEIVNDGVIHISTSFSNELPLKHSYAVVNKKTNQNISLEEEKDYLKIHFEDKEIRIKKEFYRTEVCRANVLICSFDIRRDIKKKELKLIAKYHRERFFGLGEKTGDFELTGREFTMYNSDTYKYTYNTDPIYASIPFYIAVDDEYEYGVFFDSPAKSRFSLKREKYSYKVDDRMLDFYIFTGNIKKLIGDYTDLTGKPYFPPLWSFGFQQSRHSYIDQEEVLEIANNFRKYDIPVDAIYLDIGFMNNNLVFTYNPREFPRPKDMVEHLNSMGIKTVAIVDPGIKVDRNYAVYRTGVENDVFCKYENCYYEGAVWPGICLFPDFTKESTVKWWGALYKNLLDLGIEGFWNDMNEPSVFSEANGTMPDGVMMDYNGIKSSHKYLHNIYGLTMARATFEGVNDLRHNKRIFLLTRSAYSGIQRYAFLWTGDNTSNWEHLRMNVSMALNLGLSGVPYVGADIGGYTGTPSEELFTRWIQLATFIPFMRDHTERGTKFQEPYVFEENIDIIRKYIKLRYKLLPYLYTEVYDTHSTGLPLVKPLFIEYGRKYLDIDREFLFGRNILIAPVLERGINQMEVILPQDIWYDLWTDKPYKSGKYSLDISIADIPVFIKAGSIIPLYDFEMRSTADLKEKRDLTLKIYPDGDGNARGFVYEDDGESLDYQNGMFLITKIDYRSEGNIAEIKVQTEGKFKVERKMIFVLPGNIQFTQINGKNYQVRNRRVEIQSF</sequence>
<feature type="domain" description="DUF5110" evidence="7">
    <location>
        <begin position="683"/>
        <end position="749"/>
    </location>
</feature>
<feature type="domain" description="Glycosyl hydrolase family 31 C-terminal" evidence="8">
    <location>
        <begin position="581"/>
        <end position="664"/>
    </location>
</feature>
<dbReference type="InterPro" id="IPR048395">
    <property type="entry name" value="Glyco_hydro_31_C"/>
</dbReference>
<reference evidence="9 10" key="1">
    <citation type="submission" date="2017-07" db="EMBL/GenBank/DDBJ databases">
        <title>Recovery of genomes from metagenomes via a dereplication, aggregation, and scoring strategy.</title>
        <authorList>
            <person name="Sieber C.M."/>
            <person name="Probst A.J."/>
            <person name="Sharrar A."/>
            <person name="Thomas B.C."/>
            <person name="Hess M."/>
            <person name="Tringe S.G."/>
            <person name="Banfield J.F."/>
        </authorList>
    </citation>
    <scope>NUCLEOTIDE SEQUENCE [LARGE SCALE GENOMIC DNA]</scope>
    <source>
        <strain evidence="9">JGI_Cruoil_03_44_89</strain>
    </source>
</reference>
<evidence type="ECO:0000259" key="8">
    <source>
        <dbReference type="Pfam" id="PF21365"/>
    </source>
</evidence>
<keyword evidence="3 4" id="KW-0326">Glycosidase</keyword>
<dbReference type="Pfam" id="PF01055">
    <property type="entry name" value="Glyco_hydro_31_2nd"/>
    <property type="match status" value="1"/>
</dbReference>
<evidence type="ECO:0000259" key="6">
    <source>
        <dbReference type="Pfam" id="PF13802"/>
    </source>
</evidence>
<dbReference type="GO" id="GO:0005975">
    <property type="term" value="P:carbohydrate metabolic process"/>
    <property type="evidence" value="ECO:0007669"/>
    <property type="project" value="InterPro"/>
</dbReference>
<dbReference type="InterPro" id="IPR000322">
    <property type="entry name" value="Glyco_hydro_31_TIM"/>
</dbReference>
<dbReference type="Pfam" id="PF17137">
    <property type="entry name" value="DUF5110"/>
    <property type="match status" value="1"/>
</dbReference>
<dbReference type="Gene3D" id="3.20.20.80">
    <property type="entry name" value="Glycosidases"/>
    <property type="match status" value="1"/>
</dbReference>
<dbReference type="Pfam" id="PF21365">
    <property type="entry name" value="Glyco_hydro_31_3rd"/>
    <property type="match status" value="1"/>
</dbReference>
<dbReference type="CDD" id="cd14752">
    <property type="entry name" value="GH31_N"/>
    <property type="match status" value="1"/>
</dbReference>
<evidence type="ECO:0000259" key="7">
    <source>
        <dbReference type="Pfam" id="PF17137"/>
    </source>
</evidence>
<comment type="similarity">
    <text evidence="1 4">Belongs to the glycosyl hydrolase 31 family.</text>
</comment>
<evidence type="ECO:0000256" key="1">
    <source>
        <dbReference type="ARBA" id="ARBA00007806"/>
    </source>
</evidence>
<feature type="domain" description="Glycoside hydrolase family 31 N-terminal" evidence="6">
    <location>
        <begin position="50"/>
        <end position="209"/>
    </location>
</feature>
<dbReference type="AlphaFoldDB" id="A0A235BUL9"/>
<dbReference type="InterPro" id="IPR013780">
    <property type="entry name" value="Glyco_hydro_b"/>
</dbReference>
<evidence type="ECO:0000313" key="9">
    <source>
        <dbReference type="EMBL" id="OYD15759.1"/>
    </source>
</evidence>
<dbReference type="GO" id="GO:0004553">
    <property type="term" value="F:hydrolase activity, hydrolyzing O-glycosyl compounds"/>
    <property type="evidence" value="ECO:0007669"/>
    <property type="project" value="InterPro"/>
</dbReference>
<evidence type="ECO:0000256" key="2">
    <source>
        <dbReference type="ARBA" id="ARBA00022801"/>
    </source>
</evidence>
<organism evidence="9 10">
    <name type="scientific">candidate division WOR-3 bacterium JGI_Cruoil_03_44_89</name>
    <dbReference type="NCBI Taxonomy" id="1973748"/>
    <lineage>
        <taxon>Bacteria</taxon>
        <taxon>Bacteria division WOR-3</taxon>
    </lineage>
</organism>
<dbReference type="InterPro" id="IPR017853">
    <property type="entry name" value="GH"/>
</dbReference>
<dbReference type="SUPFAM" id="SSF51011">
    <property type="entry name" value="Glycosyl hydrolase domain"/>
    <property type="match status" value="1"/>
</dbReference>
<name>A0A235BUL9_UNCW3</name>
<dbReference type="Pfam" id="PF13802">
    <property type="entry name" value="Gal_mutarotas_2"/>
    <property type="match status" value="1"/>
</dbReference>
<dbReference type="SUPFAM" id="SSF51445">
    <property type="entry name" value="(Trans)glycosidases"/>
    <property type="match status" value="1"/>
</dbReference>
<gene>
    <name evidence="9" type="ORF">CH333_04975</name>
</gene>
<dbReference type="PANTHER" id="PTHR22762:SF120">
    <property type="entry name" value="HETEROGLYCAN GLUCOSIDASE 1"/>
    <property type="match status" value="1"/>
</dbReference>
<dbReference type="CDD" id="cd06604">
    <property type="entry name" value="GH31_glucosidase_II_MalA"/>
    <property type="match status" value="1"/>
</dbReference>
<keyword evidence="2 4" id="KW-0378">Hydrolase</keyword>
<dbReference type="SUPFAM" id="SSF74650">
    <property type="entry name" value="Galactose mutarotase-like"/>
    <property type="match status" value="1"/>
</dbReference>
<dbReference type="Proteomes" id="UP000215215">
    <property type="component" value="Unassembled WGS sequence"/>
</dbReference>
<dbReference type="PROSITE" id="PS00129">
    <property type="entry name" value="GLYCOSYL_HYDROL_F31_1"/>
    <property type="match status" value="1"/>
</dbReference>